<protein>
    <submittedName>
        <fullName evidence="1">Uncharacterized protein</fullName>
    </submittedName>
</protein>
<comment type="caution">
    <text evidence="1">The sequence shown here is derived from an EMBL/GenBank/DDBJ whole genome shotgun (WGS) entry which is preliminary data.</text>
</comment>
<dbReference type="EMBL" id="BARS01003469">
    <property type="protein sequence ID" value="GAF83242.1"/>
    <property type="molecule type" value="Genomic_DNA"/>
</dbReference>
<reference evidence="1" key="1">
    <citation type="journal article" date="2014" name="Front. Microbiol.">
        <title>High frequency of phylogenetically diverse reductive dehalogenase-homologous genes in deep subseafloor sedimentary metagenomes.</title>
        <authorList>
            <person name="Kawai M."/>
            <person name="Futagami T."/>
            <person name="Toyoda A."/>
            <person name="Takaki Y."/>
            <person name="Nishi S."/>
            <person name="Hori S."/>
            <person name="Arai W."/>
            <person name="Tsubouchi T."/>
            <person name="Morono Y."/>
            <person name="Uchiyama I."/>
            <person name="Ito T."/>
            <person name="Fujiyama A."/>
            <person name="Inagaki F."/>
            <person name="Takami H."/>
        </authorList>
    </citation>
    <scope>NUCLEOTIDE SEQUENCE</scope>
    <source>
        <strain evidence="1">Expedition CK06-06</strain>
    </source>
</reference>
<proteinExistence type="predicted"/>
<evidence type="ECO:0000313" key="1">
    <source>
        <dbReference type="EMBL" id="GAF83242.1"/>
    </source>
</evidence>
<dbReference type="AlphaFoldDB" id="X0T4Y4"/>
<accession>X0T4Y4</accession>
<organism evidence="1">
    <name type="scientific">marine sediment metagenome</name>
    <dbReference type="NCBI Taxonomy" id="412755"/>
    <lineage>
        <taxon>unclassified sequences</taxon>
        <taxon>metagenomes</taxon>
        <taxon>ecological metagenomes</taxon>
    </lineage>
</organism>
<name>X0T4Y4_9ZZZZ</name>
<gene>
    <name evidence="1" type="ORF">S01H1_06728</name>
</gene>
<sequence>MSLSDEVRVIAEKDGQASWPSEVPYVDYDDWANKIAILEAAVDAARAFIDCPIDDWKKQDKLHVELVAAINEVKV</sequence>